<dbReference type="RefSeq" id="XP_060123886.1">
    <property type="nucleotide sequence ID" value="XM_060267903.1"/>
</dbReference>
<dbReference type="GO" id="GO:0035242">
    <property type="term" value="F:protein-arginine omega-N asymmetric methyltransferase activity"/>
    <property type="evidence" value="ECO:0007669"/>
    <property type="project" value="UniProtKB-EC"/>
</dbReference>
<comment type="catalytic activity">
    <reaction evidence="6">
        <text>L-arginyl-[protein] + S-adenosyl-L-methionine = N(omega)-methyl-L-arginyl-[protein] + S-adenosyl-L-homocysteine + H(+)</text>
        <dbReference type="Rhea" id="RHEA:48100"/>
        <dbReference type="Rhea" id="RHEA-COMP:10532"/>
        <dbReference type="Rhea" id="RHEA-COMP:11990"/>
        <dbReference type="ChEBI" id="CHEBI:15378"/>
        <dbReference type="ChEBI" id="CHEBI:29965"/>
        <dbReference type="ChEBI" id="CHEBI:57856"/>
        <dbReference type="ChEBI" id="CHEBI:59789"/>
        <dbReference type="ChEBI" id="CHEBI:65280"/>
    </reaction>
    <physiologicalReaction direction="left-to-right" evidence="6">
        <dbReference type="Rhea" id="RHEA:48101"/>
    </physiologicalReaction>
</comment>
<dbReference type="CDD" id="cd02440">
    <property type="entry name" value="AdoMet_MTases"/>
    <property type="match status" value="1"/>
</dbReference>
<dbReference type="InterPro" id="IPR029063">
    <property type="entry name" value="SAM-dependent_MTases_sf"/>
</dbReference>
<feature type="domain" description="Protein arginine N-methyltransferase" evidence="9">
    <location>
        <begin position="354"/>
        <end position="439"/>
    </location>
</feature>
<dbReference type="InterPro" id="IPR036236">
    <property type="entry name" value="Znf_C2H2_sf"/>
</dbReference>
<keyword evidence="3 7" id="KW-0808">Transferase</keyword>
<feature type="compositionally biased region" description="Acidic residues" evidence="8">
    <location>
        <begin position="22"/>
        <end position="34"/>
    </location>
</feature>
<gene>
    <name evidence="10" type="ORF">MJAP1_003980</name>
</gene>
<proteinExistence type="predicted"/>
<dbReference type="PANTHER" id="PTHR11006">
    <property type="entry name" value="PROTEIN ARGININE N-METHYLTRANSFERASE"/>
    <property type="match status" value="1"/>
</dbReference>
<keyword evidence="11" id="KW-1185">Reference proteome</keyword>
<evidence type="ECO:0000256" key="1">
    <source>
        <dbReference type="ARBA" id="ARBA00011925"/>
    </source>
</evidence>
<evidence type="ECO:0000256" key="2">
    <source>
        <dbReference type="ARBA" id="ARBA00022603"/>
    </source>
</evidence>
<evidence type="ECO:0000313" key="10">
    <source>
        <dbReference type="EMBL" id="WFD40989.1"/>
    </source>
</evidence>
<dbReference type="EC" id="2.1.1.319" evidence="1"/>
<sequence>MAYQVDRETAGAHAPPPAAEFVMDEEEDEEDDDFEGWREDDQPTKALFVSDTTVYPNPDAALAQAKADGCDVRALVSRLGLDALQVIRLINHVRRARLAPKDVSALTGQEAFLSDDAELQPVEGYEDDGLLQVDFDESPDMDAATELALLRDAYHELRLQYAERVGISNEDAQSTFVKPTQPTGVDAHYFDSYAGHDIHQTMIADSVRTLSYAKFILSPENAHLLRGKTVMDVGCGSGILSLFCARAGAKQVLAIDASEVATRAEANIAKNGFQHVVRVHRGKIEELDAQLNAYVGQVDFLVSEWMGYFLLYESMLPSVLYARDRYLRKGGTLAPSHCRMLLAAATDRGSGVLRERFRFWENVYGFAMPSMTQGLMNEAATEEVEENAIVSSAANICDLPLEELAVKQPEFVSSFELECSEACPVYGFVSWFDTWFAPTPGVAPQDLPPCTVAPVQPSEVHALHLHGNEVTGAEGGKGETVSFTTSPFGKQTHWKQTVFLLKTPIDAVQGTRITGEIRVHASESNARELDVEIHYDVDDPPRPGEKRVQSRLVQLYSVR</sequence>
<dbReference type="Pfam" id="PF06325">
    <property type="entry name" value="PrmA"/>
    <property type="match status" value="1"/>
</dbReference>
<dbReference type="PROSITE" id="PS51678">
    <property type="entry name" value="SAM_MT_PRMT"/>
    <property type="match status" value="1"/>
</dbReference>
<protein>
    <recommendedName>
        <fullName evidence="1">type I protein arginine methyltransferase</fullName>
        <ecNumber evidence="1">2.1.1.319</ecNumber>
    </recommendedName>
</protein>
<evidence type="ECO:0000256" key="7">
    <source>
        <dbReference type="PROSITE-ProRule" id="PRU01015"/>
    </source>
</evidence>
<dbReference type="GO" id="GO:0005634">
    <property type="term" value="C:nucleus"/>
    <property type="evidence" value="ECO:0007669"/>
    <property type="project" value="TreeGrafter"/>
</dbReference>
<dbReference type="Gene3D" id="2.70.160.11">
    <property type="entry name" value="Hnrnp arginine n-methyltransferase1"/>
    <property type="match status" value="1"/>
</dbReference>
<dbReference type="Gene3D" id="3.40.50.150">
    <property type="entry name" value="Vaccinia Virus protein VP39"/>
    <property type="match status" value="1"/>
</dbReference>
<dbReference type="GeneID" id="85227631"/>
<dbReference type="Pfam" id="PF22528">
    <property type="entry name" value="PRMT_C"/>
    <property type="match status" value="2"/>
</dbReference>
<dbReference type="GO" id="GO:0032259">
    <property type="term" value="P:methylation"/>
    <property type="evidence" value="ECO:0007669"/>
    <property type="project" value="UniProtKB-KW"/>
</dbReference>
<dbReference type="EMBL" id="CP119965">
    <property type="protein sequence ID" value="WFD40989.1"/>
    <property type="molecule type" value="Genomic_DNA"/>
</dbReference>
<feature type="domain" description="Protein arginine N-methyltransferase" evidence="9">
    <location>
        <begin position="479"/>
        <end position="539"/>
    </location>
</feature>
<reference evidence="10" key="1">
    <citation type="submission" date="2023-03" db="EMBL/GenBank/DDBJ databases">
        <title>Mating type loci evolution in Malassezia.</title>
        <authorList>
            <person name="Coelho M.A."/>
        </authorList>
    </citation>
    <scope>NUCLEOTIDE SEQUENCE</scope>
    <source>
        <strain evidence="10">CBS 9431</strain>
    </source>
</reference>
<dbReference type="SUPFAM" id="SSF57667">
    <property type="entry name" value="beta-beta-alpha zinc fingers"/>
    <property type="match status" value="1"/>
</dbReference>
<dbReference type="GO" id="GO:0042054">
    <property type="term" value="F:histone methyltransferase activity"/>
    <property type="evidence" value="ECO:0007669"/>
    <property type="project" value="TreeGrafter"/>
</dbReference>
<dbReference type="FunFam" id="3.40.50.150:FF:000003">
    <property type="entry name" value="Blast:Protein arginine N-methyltransferase 1"/>
    <property type="match status" value="1"/>
</dbReference>
<feature type="compositionally biased region" description="Basic and acidic residues" evidence="8">
    <location>
        <begin position="1"/>
        <end position="10"/>
    </location>
</feature>
<comment type="catalytic activity">
    <reaction evidence="5">
        <text>L-arginyl-[protein] + 2 S-adenosyl-L-methionine = N(omega),N(omega)-dimethyl-L-arginyl-[protein] + 2 S-adenosyl-L-homocysteine + 2 H(+)</text>
        <dbReference type="Rhea" id="RHEA:48096"/>
        <dbReference type="Rhea" id="RHEA-COMP:10532"/>
        <dbReference type="Rhea" id="RHEA-COMP:11991"/>
        <dbReference type="ChEBI" id="CHEBI:15378"/>
        <dbReference type="ChEBI" id="CHEBI:29965"/>
        <dbReference type="ChEBI" id="CHEBI:57856"/>
        <dbReference type="ChEBI" id="CHEBI:59789"/>
        <dbReference type="ChEBI" id="CHEBI:61897"/>
        <dbReference type="EC" id="2.1.1.319"/>
    </reaction>
    <physiologicalReaction direction="left-to-right" evidence="5">
        <dbReference type="Rhea" id="RHEA:48097"/>
    </physiologicalReaction>
</comment>
<organism evidence="10 11">
    <name type="scientific">Malassezia japonica</name>
    <dbReference type="NCBI Taxonomy" id="223818"/>
    <lineage>
        <taxon>Eukaryota</taxon>
        <taxon>Fungi</taxon>
        <taxon>Dikarya</taxon>
        <taxon>Basidiomycota</taxon>
        <taxon>Ustilaginomycotina</taxon>
        <taxon>Malasseziomycetes</taxon>
        <taxon>Malasseziales</taxon>
        <taxon>Malasseziaceae</taxon>
        <taxon>Malassezia</taxon>
    </lineage>
</organism>
<evidence type="ECO:0000256" key="4">
    <source>
        <dbReference type="ARBA" id="ARBA00022691"/>
    </source>
</evidence>
<evidence type="ECO:0000259" key="9">
    <source>
        <dbReference type="Pfam" id="PF22528"/>
    </source>
</evidence>
<name>A0AAF0F5M4_9BASI</name>
<dbReference type="Proteomes" id="UP001217754">
    <property type="component" value="Chromosome 8"/>
</dbReference>
<keyword evidence="2 7" id="KW-0489">Methyltransferase</keyword>
<keyword evidence="4 7" id="KW-0949">S-adenosyl-L-methionine</keyword>
<accession>A0AAF0F5M4</accession>
<dbReference type="AlphaFoldDB" id="A0AAF0F5M4"/>
<dbReference type="PANTHER" id="PTHR11006:SF53">
    <property type="entry name" value="PROTEIN ARGININE N-METHYLTRANSFERASE 3"/>
    <property type="match status" value="1"/>
</dbReference>
<evidence type="ECO:0000256" key="6">
    <source>
        <dbReference type="ARBA" id="ARBA00049303"/>
    </source>
</evidence>
<dbReference type="InterPro" id="IPR025799">
    <property type="entry name" value="Arg_MeTrfase"/>
</dbReference>
<evidence type="ECO:0000256" key="3">
    <source>
        <dbReference type="ARBA" id="ARBA00022679"/>
    </source>
</evidence>
<dbReference type="InterPro" id="IPR055135">
    <property type="entry name" value="PRMT_dom"/>
</dbReference>
<dbReference type="SUPFAM" id="SSF53335">
    <property type="entry name" value="S-adenosyl-L-methionine-dependent methyltransferases"/>
    <property type="match status" value="1"/>
</dbReference>
<evidence type="ECO:0000313" key="11">
    <source>
        <dbReference type="Proteomes" id="UP001217754"/>
    </source>
</evidence>
<feature type="region of interest" description="Disordered" evidence="8">
    <location>
        <begin position="1"/>
        <end position="42"/>
    </location>
</feature>
<evidence type="ECO:0000256" key="8">
    <source>
        <dbReference type="SAM" id="MobiDB-lite"/>
    </source>
</evidence>
<evidence type="ECO:0000256" key="5">
    <source>
        <dbReference type="ARBA" id="ARBA00047384"/>
    </source>
</evidence>